<dbReference type="AlphaFoldDB" id="A0AA86SP19"/>
<dbReference type="EMBL" id="OY731404">
    <property type="protein sequence ID" value="CAJ1968396.1"/>
    <property type="molecule type" value="Genomic_DNA"/>
</dbReference>
<evidence type="ECO:0000313" key="1">
    <source>
        <dbReference type="EMBL" id="CAJ1968396.1"/>
    </source>
</evidence>
<sequence>MEIDAYGKLSFRKERGQGILLKVFDTSKYKTRICNSKEDVDTDLVFIESFNVTLNIPIRLMTKEE</sequence>
<keyword evidence="2" id="KW-1185">Reference proteome</keyword>
<proteinExistence type="predicted"/>
<evidence type="ECO:0000313" key="2">
    <source>
        <dbReference type="Proteomes" id="UP001189624"/>
    </source>
</evidence>
<accession>A0AA86SP19</accession>
<protein>
    <submittedName>
        <fullName evidence="1">Uncharacterized protein</fullName>
    </submittedName>
</protein>
<dbReference type="Proteomes" id="UP001189624">
    <property type="component" value="Chromosome 7"/>
</dbReference>
<reference evidence="1" key="1">
    <citation type="submission" date="2023-10" db="EMBL/GenBank/DDBJ databases">
        <authorList>
            <person name="Domelevo Entfellner J.-B."/>
        </authorList>
    </citation>
    <scope>NUCLEOTIDE SEQUENCE</scope>
</reference>
<name>A0AA86SP19_9FABA</name>
<gene>
    <name evidence="1" type="ORF">AYBTSS11_LOCUS21691</name>
</gene>
<dbReference type="Gramene" id="rna-AYBTSS11_LOCUS21691">
    <property type="protein sequence ID" value="CAJ1968396.1"/>
    <property type="gene ID" value="gene-AYBTSS11_LOCUS21691"/>
</dbReference>
<organism evidence="1 2">
    <name type="scientific">Sphenostylis stenocarpa</name>
    <dbReference type="NCBI Taxonomy" id="92480"/>
    <lineage>
        <taxon>Eukaryota</taxon>
        <taxon>Viridiplantae</taxon>
        <taxon>Streptophyta</taxon>
        <taxon>Embryophyta</taxon>
        <taxon>Tracheophyta</taxon>
        <taxon>Spermatophyta</taxon>
        <taxon>Magnoliopsida</taxon>
        <taxon>eudicotyledons</taxon>
        <taxon>Gunneridae</taxon>
        <taxon>Pentapetalae</taxon>
        <taxon>rosids</taxon>
        <taxon>fabids</taxon>
        <taxon>Fabales</taxon>
        <taxon>Fabaceae</taxon>
        <taxon>Papilionoideae</taxon>
        <taxon>50 kb inversion clade</taxon>
        <taxon>NPAAA clade</taxon>
        <taxon>indigoferoid/millettioid clade</taxon>
        <taxon>Phaseoleae</taxon>
        <taxon>Sphenostylis</taxon>
    </lineage>
</organism>